<accession>A0A8X6SCI9</accession>
<organism evidence="1 2">
    <name type="scientific">Trichonephila clavipes</name>
    <name type="common">Golden silk orbweaver</name>
    <name type="synonym">Nephila clavipes</name>
    <dbReference type="NCBI Taxonomy" id="2585209"/>
    <lineage>
        <taxon>Eukaryota</taxon>
        <taxon>Metazoa</taxon>
        <taxon>Ecdysozoa</taxon>
        <taxon>Arthropoda</taxon>
        <taxon>Chelicerata</taxon>
        <taxon>Arachnida</taxon>
        <taxon>Araneae</taxon>
        <taxon>Araneomorphae</taxon>
        <taxon>Entelegynae</taxon>
        <taxon>Araneoidea</taxon>
        <taxon>Nephilidae</taxon>
        <taxon>Trichonephila</taxon>
    </lineage>
</organism>
<reference evidence="1" key="1">
    <citation type="submission" date="2020-08" db="EMBL/GenBank/DDBJ databases">
        <title>Multicomponent nature underlies the extraordinary mechanical properties of spider dragline silk.</title>
        <authorList>
            <person name="Kono N."/>
            <person name="Nakamura H."/>
            <person name="Mori M."/>
            <person name="Yoshida Y."/>
            <person name="Ohtoshi R."/>
            <person name="Malay A.D."/>
            <person name="Moran D.A.P."/>
            <person name="Tomita M."/>
            <person name="Numata K."/>
            <person name="Arakawa K."/>
        </authorList>
    </citation>
    <scope>NUCLEOTIDE SEQUENCE</scope>
</reference>
<comment type="caution">
    <text evidence="1">The sequence shown here is derived from an EMBL/GenBank/DDBJ whole genome shotgun (WGS) entry which is preliminary data.</text>
</comment>
<protein>
    <submittedName>
        <fullName evidence="1">Histone-lysine N-methyltransferase SETMAR</fullName>
    </submittedName>
</protein>
<evidence type="ECO:0000313" key="1">
    <source>
        <dbReference type="EMBL" id="GFY08860.1"/>
    </source>
</evidence>
<dbReference type="InterPro" id="IPR036397">
    <property type="entry name" value="RNaseH_sf"/>
</dbReference>
<dbReference type="PANTHER" id="PTHR46060:SF1">
    <property type="entry name" value="MARINER MOS1 TRANSPOSASE-LIKE PROTEIN"/>
    <property type="match status" value="1"/>
</dbReference>
<dbReference type="InterPro" id="IPR052709">
    <property type="entry name" value="Transposase-MT_Hybrid"/>
</dbReference>
<name>A0A8X6SCI9_TRICX</name>
<evidence type="ECO:0000313" key="2">
    <source>
        <dbReference type="Proteomes" id="UP000887159"/>
    </source>
</evidence>
<dbReference type="Proteomes" id="UP000887159">
    <property type="component" value="Unassembled WGS sequence"/>
</dbReference>
<dbReference type="PANTHER" id="PTHR46060">
    <property type="entry name" value="MARINER MOS1 TRANSPOSASE-LIKE PROTEIN"/>
    <property type="match status" value="1"/>
</dbReference>
<sequence>MACALDFLDRYHKEGDQFLERIVTGDKTWVSHITPESKRQSMERRHTNSPVRVKAKRTISTRKNKRRGLLTSGVLLLHDNTRPHSAINTQNMIRSFGWEQIDHPPYSPDLAPSDFNLFCYLKEFIGGRRFDTADEVKEEVQDWLSSQAADVYDLGIQKLVERYDTHTNVQTNMEIRKGCKKAVNFESFITGLYFRFSVKENSTSAGSEWMGVGAEGE</sequence>
<proteinExistence type="predicted"/>
<dbReference type="GO" id="GO:0003676">
    <property type="term" value="F:nucleic acid binding"/>
    <property type="evidence" value="ECO:0007669"/>
    <property type="project" value="InterPro"/>
</dbReference>
<dbReference type="AlphaFoldDB" id="A0A8X6SCI9"/>
<dbReference type="Gene3D" id="3.30.420.10">
    <property type="entry name" value="Ribonuclease H-like superfamily/Ribonuclease H"/>
    <property type="match status" value="2"/>
</dbReference>
<keyword evidence="2" id="KW-1185">Reference proteome</keyword>
<dbReference type="EMBL" id="BMAU01021284">
    <property type="protein sequence ID" value="GFY08860.1"/>
    <property type="molecule type" value="Genomic_DNA"/>
</dbReference>
<gene>
    <name evidence="1" type="primary">SETMAR</name>
    <name evidence="1" type="ORF">TNCV_4660531</name>
</gene>